<gene>
    <name evidence="1" type="ORF">BDR25DRAFT_349425</name>
</gene>
<name>A0ACB6RDC7_9PLEO</name>
<organism evidence="1 2">
    <name type="scientific">Lindgomyces ingoldianus</name>
    <dbReference type="NCBI Taxonomy" id="673940"/>
    <lineage>
        <taxon>Eukaryota</taxon>
        <taxon>Fungi</taxon>
        <taxon>Dikarya</taxon>
        <taxon>Ascomycota</taxon>
        <taxon>Pezizomycotina</taxon>
        <taxon>Dothideomycetes</taxon>
        <taxon>Pleosporomycetidae</taxon>
        <taxon>Pleosporales</taxon>
        <taxon>Lindgomycetaceae</taxon>
        <taxon>Lindgomyces</taxon>
    </lineage>
</organism>
<reference evidence="1" key="1">
    <citation type="journal article" date="2020" name="Stud. Mycol.">
        <title>101 Dothideomycetes genomes: a test case for predicting lifestyles and emergence of pathogens.</title>
        <authorList>
            <person name="Haridas S."/>
            <person name="Albert R."/>
            <person name="Binder M."/>
            <person name="Bloem J."/>
            <person name="Labutti K."/>
            <person name="Salamov A."/>
            <person name="Andreopoulos B."/>
            <person name="Baker S."/>
            <person name="Barry K."/>
            <person name="Bills G."/>
            <person name="Bluhm B."/>
            <person name="Cannon C."/>
            <person name="Castanera R."/>
            <person name="Culley D."/>
            <person name="Daum C."/>
            <person name="Ezra D."/>
            <person name="Gonzalez J."/>
            <person name="Henrissat B."/>
            <person name="Kuo A."/>
            <person name="Liang C."/>
            <person name="Lipzen A."/>
            <person name="Lutzoni F."/>
            <person name="Magnuson J."/>
            <person name="Mondo S."/>
            <person name="Nolan M."/>
            <person name="Ohm R."/>
            <person name="Pangilinan J."/>
            <person name="Park H.-J."/>
            <person name="Ramirez L."/>
            <person name="Alfaro M."/>
            <person name="Sun H."/>
            <person name="Tritt A."/>
            <person name="Yoshinaga Y."/>
            <person name="Zwiers L.-H."/>
            <person name="Turgeon B."/>
            <person name="Goodwin S."/>
            <person name="Spatafora J."/>
            <person name="Crous P."/>
            <person name="Grigoriev I."/>
        </authorList>
    </citation>
    <scope>NUCLEOTIDE SEQUENCE</scope>
    <source>
        <strain evidence="1">ATCC 200398</strain>
    </source>
</reference>
<keyword evidence="2" id="KW-1185">Reference proteome</keyword>
<proteinExistence type="predicted"/>
<protein>
    <submittedName>
        <fullName evidence="1">Uncharacterized protein</fullName>
    </submittedName>
</protein>
<dbReference type="EMBL" id="MU003494">
    <property type="protein sequence ID" value="KAF2476332.1"/>
    <property type="molecule type" value="Genomic_DNA"/>
</dbReference>
<accession>A0ACB6RDC7</accession>
<sequence length="238" mass="27148">MPRHFTDHLPRQLQFPGYKERLLQVVPLVGIIIALQSLILILITHLFSADTAIQSATVSYLPLLRDWAEKLWSSAGSCIQVGLSPCQAWLLGETTDWKYGYCSLTPDNDTFMMLALIAHNGRRGNVFTEGTFRQTYLIYYAPSYSISVLTLLSPTMHSLISIPVIYWTPTSVSLNRRFQKSKRKNKLQGRETWANRYSPVAYSNEALLVQYVALWAVFHFTITSPLFCDPYTNFKAVN</sequence>
<comment type="caution">
    <text evidence="1">The sequence shown here is derived from an EMBL/GenBank/DDBJ whole genome shotgun (WGS) entry which is preliminary data.</text>
</comment>
<dbReference type="Proteomes" id="UP000799755">
    <property type="component" value="Unassembled WGS sequence"/>
</dbReference>
<evidence type="ECO:0000313" key="2">
    <source>
        <dbReference type="Proteomes" id="UP000799755"/>
    </source>
</evidence>
<evidence type="ECO:0000313" key="1">
    <source>
        <dbReference type="EMBL" id="KAF2476332.1"/>
    </source>
</evidence>